<proteinExistence type="predicted"/>
<reference evidence="1 2" key="1">
    <citation type="submission" date="2019-09" db="EMBL/GenBank/DDBJ databases">
        <authorList>
            <person name="Chandra G."/>
            <person name="Truman W A."/>
        </authorList>
    </citation>
    <scope>NUCLEOTIDE SEQUENCE [LARGE SCALE GENOMIC DNA]</scope>
    <source>
        <strain evidence="1">PS941</strain>
    </source>
</reference>
<sequence length="104" mass="12394">MSSAVDWEGRNFQALMLNQAMLGAITPNFRMVVLSRKDDEWVIKFFLEDDVQDDCDEVEDIMCQFSAYQDFDLKYKWEVLIGNEALPKISQDEMMVFRRKEYFD</sequence>
<dbReference type="Proteomes" id="UP000326452">
    <property type="component" value="Unassembled WGS sequence"/>
</dbReference>
<dbReference type="Pfam" id="PF26541">
    <property type="entry name" value="MafI2"/>
    <property type="match status" value="1"/>
</dbReference>
<dbReference type="OrthoDB" id="6893585at2"/>
<gene>
    <name evidence="1" type="ORF">PS941_00775</name>
</gene>
<evidence type="ECO:0000313" key="2">
    <source>
        <dbReference type="Proteomes" id="UP000326452"/>
    </source>
</evidence>
<name>A0A5E7S3I4_PSEFL</name>
<dbReference type="RefSeq" id="WP_150692137.1">
    <property type="nucleotide sequence ID" value="NZ_CABVJC010000001.1"/>
</dbReference>
<organism evidence="1 2">
    <name type="scientific">Pseudomonas fluorescens</name>
    <dbReference type="NCBI Taxonomy" id="294"/>
    <lineage>
        <taxon>Bacteria</taxon>
        <taxon>Pseudomonadati</taxon>
        <taxon>Pseudomonadota</taxon>
        <taxon>Gammaproteobacteria</taxon>
        <taxon>Pseudomonadales</taxon>
        <taxon>Pseudomonadaceae</taxon>
        <taxon>Pseudomonas</taxon>
    </lineage>
</organism>
<dbReference type="EMBL" id="CABVJC010000001">
    <property type="protein sequence ID" value="VVP80849.1"/>
    <property type="molecule type" value="Genomic_DNA"/>
</dbReference>
<evidence type="ECO:0000313" key="1">
    <source>
        <dbReference type="EMBL" id="VVP80849.1"/>
    </source>
</evidence>
<dbReference type="AlphaFoldDB" id="A0A5E7S3I4"/>
<accession>A0A5E7S3I4</accession>
<dbReference type="InterPro" id="IPR058702">
    <property type="entry name" value="MafI2-like"/>
</dbReference>
<protein>
    <submittedName>
        <fullName evidence="1">Uncharacterized protein</fullName>
    </submittedName>
</protein>